<sequence>MRYCSSFLFLSTIFYTSRVASALGTSCTSPLGGGTAAPTDPYWLELITHQGTSPFNPDASTYQVFRNVKDFGAAGDGVTDDTAAINAAMSSGNRCGGGSCGSSTVSPAIVYFPQGTYLVSSAINTYYYTQMIGDARNPPTLLANSNFSGFAVIDADPYIPSGNGAQWFVNQDNFFRSVRNLIIDLRQIPLGTSAIGLHWQVSQATSLVNVVVEMSSASGNTQKGLYMESGSGGFMGDIVFNGGNIGVQVGNQQFTVRNLTVNNADIAVSGAWNWGFTFQGVYINNCQVGFDLTVGGNTQAAQAVGSEAIIDAVVVDTPIFVQSSAASNGALPYSLVLNNIQLTNVPTAVGVAGGATILEGGTITITSWCQGNVYSGTSGQATWVQGDIVSAAKPSVLLGSSGAIFGKGHPQYADYATSQIMSVKSQGAKGDGTTDDTTAIQNIFDEYAGCMIIFFDAGVYYVTETITIPAGTQIVGEAWSVILAGGSNFQSQNNPIPVIQAGTPGSEGLMEISDMLFTTTGPAPGAILIEWNVHDPSGEQGAAGMWDSHLRYVRHNDFKNPTHSVVVRLGGAIGTNMQYSQCPSGSTNAACQAAFLGIYLTSQSSAYFEGTWVWTADHDLDASGQTSIFTGRGILSESAGPVWLIGTSEHAALYQYNLANAKNHYIGFAQTETPYYQPDPAPPAPYSSNSAYYDPSYPSGLDAAWAMYIQTSSNIIIFGAGFYSFFQNYAQTCLGTNTCQAQVLNIDNSSLSSVTVYGLSTVGVTWQLSVGETGIVNESNNPDGLQETLTAWYY</sequence>
<dbReference type="EMBL" id="JAGFBS010000023">
    <property type="protein sequence ID" value="KAG6373188.1"/>
    <property type="molecule type" value="Genomic_DNA"/>
</dbReference>
<organism evidence="3 4">
    <name type="scientific">Boletus reticuloceps</name>
    <dbReference type="NCBI Taxonomy" id="495285"/>
    <lineage>
        <taxon>Eukaryota</taxon>
        <taxon>Fungi</taxon>
        <taxon>Dikarya</taxon>
        <taxon>Basidiomycota</taxon>
        <taxon>Agaricomycotina</taxon>
        <taxon>Agaricomycetes</taxon>
        <taxon>Agaricomycetidae</taxon>
        <taxon>Boletales</taxon>
        <taxon>Boletineae</taxon>
        <taxon>Boletaceae</taxon>
        <taxon>Boletoideae</taxon>
        <taxon>Boletus</taxon>
    </lineage>
</organism>
<dbReference type="Gene3D" id="2.160.20.10">
    <property type="entry name" value="Single-stranded right-handed beta-helix, Pectin lyase-like"/>
    <property type="match status" value="2"/>
</dbReference>
<dbReference type="Proteomes" id="UP000683000">
    <property type="component" value="Unassembled WGS sequence"/>
</dbReference>
<feature type="signal peptide" evidence="1">
    <location>
        <begin position="1"/>
        <end position="22"/>
    </location>
</feature>
<accession>A0A8I3A7M9</accession>
<proteinExistence type="predicted"/>
<evidence type="ECO:0000256" key="1">
    <source>
        <dbReference type="SAM" id="SignalP"/>
    </source>
</evidence>
<comment type="caution">
    <text evidence="3">The sequence shown here is derived from an EMBL/GenBank/DDBJ whole genome shotgun (WGS) entry which is preliminary data.</text>
</comment>
<dbReference type="CDD" id="cd23668">
    <property type="entry name" value="GH55_beta13glucanase-like"/>
    <property type="match status" value="1"/>
</dbReference>
<dbReference type="PANTHER" id="PTHR33928:SF2">
    <property type="entry name" value="PECTATE LYASE SUPERFAMILY PROTEIN DOMAIN-CONTAINING PROTEIN-RELATED"/>
    <property type="match status" value="1"/>
</dbReference>
<reference evidence="3" key="1">
    <citation type="submission" date="2021-03" db="EMBL/GenBank/DDBJ databases">
        <title>Evolutionary innovations through gain and loss of genes in the ectomycorrhizal Boletales.</title>
        <authorList>
            <person name="Wu G."/>
            <person name="Miyauchi S."/>
            <person name="Morin E."/>
            <person name="Yang Z.-L."/>
            <person name="Xu J."/>
            <person name="Martin F.M."/>
        </authorList>
    </citation>
    <scope>NUCLEOTIDE SEQUENCE</scope>
    <source>
        <strain evidence="3">BR01</strain>
    </source>
</reference>
<feature type="chain" id="PRO_5034215792" evidence="1">
    <location>
        <begin position="23"/>
        <end position="794"/>
    </location>
</feature>
<dbReference type="InterPro" id="IPR024535">
    <property type="entry name" value="RHGA/B-epi-like_pectate_lyase"/>
</dbReference>
<dbReference type="InterPro" id="IPR039279">
    <property type="entry name" value="QRT3-like"/>
</dbReference>
<feature type="domain" description="Rhamnogalacturonase A/B/Epimerase-like pectate lyase" evidence="2">
    <location>
        <begin position="65"/>
        <end position="291"/>
    </location>
</feature>
<dbReference type="Pfam" id="PF12708">
    <property type="entry name" value="Pect-lyase_RHGA_epim"/>
    <property type="match status" value="2"/>
</dbReference>
<dbReference type="PANTHER" id="PTHR33928">
    <property type="entry name" value="POLYGALACTURONASE QRT3"/>
    <property type="match status" value="1"/>
</dbReference>
<protein>
    <submittedName>
        <fullName evidence="3">Glycoside hydrolase family 55 protein</fullName>
    </submittedName>
</protein>
<dbReference type="GO" id="GO:0004650">
    <property type="term" value="F:polygalacturonase activity"/>
    <property type="evidence" value="ECO:0007669"/>
    <property type="project" value="InterPro"/>
</dbReference>
<dbReference type="OrthoDB" id="1046782at2759"/>
<dbReference type="AlphaFoldDB" id="A0A8I3A7M9"/>
<gene>
    <name evidence="3" type="ORF">JVT61DRAFT_6807</name>
</gene>
<keyword evidence="1" id="KW-0732">Signal</keyword>
<dbReference type="SUPFAM" id="SSF51126">
    <property type="entry name" value="Pectin lyase-like"/>
    <property type="match status" value="2"/>
</dbReference>
<evidence type="ECO:0000259" key="2">
    <source>
        <dbReference type="Pfam" id="PF12708"/>
    </source>
</evidence>
<evidence type="ECO:0000313" key="4">
    <source>
        <dbReference type="Proteomes" id="UP000683000"/>
    </source>
</evidence>
<name>A0A8I3A7M9_9AGAM</name>
<keyword evidence="4" id="KW-1185">Reference proteome</keyword>
<keyword evidence="3" id="KW-0378">Hydrolase</keyword>
<dbReference type="InterPro" id="IPR012334">
    <property type="entry name" value="Pectin_lyas_fold"/>
</dbReference>
<feature type="domain" description="Rhamnogalacturonase A/B/Epimerase-like pectate lyase" evidence="2">
    <location>
        <begin position="421"/>
        <end position="492"/>
    </location>
</feature>
<evidence type="ECO:0000313" key="3">
    <source>
        <dbReference type="EMBL" id="KAG6373188.1"/>
    </source>
</evidence>
<dbReference type="InterPro" id="IPR011050">
    <property type="entry name" value="Pectin_lyase_fold/virulence"/>
</dbReference>